<name>A0A165SQE9_9RHOB</name>
<dbReference type="PATRIC" id="fig|1335048.3.peg.2992"/>
<keyword evidence="10" id="KW-1185">Reference proteome</keyword>
<protein>
    <submittedName>
        <fullName evidence="9">Oligoendopeptidase F</fullName>
    </submittedName>
</protein>
<evidence type="ECO:0000256" key="6">
    <source>
        <dbReference type="RuleBase" id="RU003435"/>
    </source>
</evidence>
<evidence type="ECO:0000256" key="4">
    <source>
        <dbReference type="ARBA" id="ARBA00022833"/>
    </source>
</evidence>
<dbReference type="RefSeq" id="WP_066814226.1">
    <property type="nucleotide sequence ID" value="NZ_CP012661.1"/>
</dbReference>
<dbReference type="GO" id="GO:0046872">
    <property type="term" value="F:metal ion binding"/>
    <property type="evidence" value="ECO:0007669"/>
    <property type="project" value="UniProtKB-UniRule"/>
</dbReference>
<dbReference type="GO" id="GO:0004222">
    <property type="term" value="F:metalloendopeptidase activity"/>
    <property type="evidence" value="ECO:0007669"/>
    <property type="project" value="InterPro"/>
</dbReference>
<sequence>MPIRLPRPLYDANPAAGGAFGDLPEWDLTDLYPAPDAPEFANDMAWLEQACRDFADDFEGRLADLDAGAMLACVLRYERIETVAGRIMSYAGLRYYQNTLDAARAKFMADAQDKVTNFTTPLVFFSLEFNRLPDEHLAALLEENADLARYTPVFERMRAMRPHQLSDEMERFLHDQSTVGAAAWNRLFDETMAGLMFEVEGEAEPLNLEATLNLLSDPLRAKREAGARALAAVFARNVKLFARVHNTLAKEKDIEDRWRKMPTPQYGRHLSNHVEPEVVQALRDAVVAAYPRLSHRYYALKAKWMGLDRLQVWDRNAPLPTEDVKTVDWPTARAMVMDAYAAFSPEMATIAEPFFDKGWIDAGVKPGKAPGAFAHPTVTEVHPYVMLNYLGKPRDVMTLAHELGHGVHQVLAAGQGEMLASTPLTLAETASVFGEMLTFRKLLEAAKTPAERKILLAGKVEDMINTVVRQIAFYDFECKLHAARREGELTPEDINALWMSIQAESLGPVFEFMEGYETFWSYIPHFVHSPFYVYAYAFGDGLVNALYAAYEEGLPGFEEKYFDMLRAGGSKHHKELLAPFGLDASDPAFWEKGLGMIAGMIDELEAMED</sequence>
<dbReference type="AlphaFoldDB" id="A0A165SQE9"/>
<evidence type="ECO:0000313" key="9">
    <source>
        <dbReference type="EMBL" id="AMY70113.1"/>
    </source>
</evidence>
<reference evidence="9 10" key="1">
    <citation type="submission" date="2015-09" db="EMBL/GenBank/DDBJ databases">
        <title>Complete genome sequence of Defluviimonas alba cai42t isolated from an oilfield in Xinjiang.</title>
        <authorList>
            <person name="Geng S."/>
            <person name="Pan X."/>
            <person name="Wu X."/>
        </authorList>
    </citation>
    <scope>NUCLEOTIDE SEQUENCE [LARGE SCALE GENOMIC DNA]</scope>
    <source>
        <strain evidence="10">cai42</strain>
    </source>
</reference>
<organism evidence="9 10">
    <name type="scientific">Frigidibacter mobilis</name>
    <dbReference type="NCBI Taxonomy" id="1335048"/>
    <lineage>
        <taxon>Bacteria</taxon>
        <taxon>Pseudomonadati</taxon>
        <taxon>Pseudomonadota</taxon>
        <taxon>Alphaproteobacteria</taxon>
        <taxon>Rhodobacterales</taxon>
        <taxon>Paracoccaceae</taxon>
        <taxon>Frigidibacter</taxon>
    </lineage>
</organism>
<dbReference type="Gene3D" id="1.20.140.70">
    <property type="entry name" value="Oligopeptidase f, N-terminal domain"/>
    <property type="match status" value="1"/>
</dbReference>
<dbReference type="Pfam" id="PF08439">
    <property type="entry name" value="Peptidase_M3_N"/>
    <property type="match status" value="1"/>
</dbReference>
<evidence type="ECO:0000256" key="1">
    <source>
        <dbReference type="ARBA" id="ARBA00022670"/>
    </source>
</evidence>
<dbReference type="Proteomes" id="UP000076128">
    <property type="component" value="Chromosome"/>
</dbReference>
<evidence type="ECO:0000259" key="7">
    <source>
        <dbReference type="Pfam" id="PF01432"/>
    </source>
</evidence>
<comment type="similarity">
    <text evidence="6">Belongs to the peptidase M3 family.</text>
</comment>
<evidence type="ECO:0000256" key="5">
    <source>
        <dbReference type="ARBA" id="ARBA00023049"/>
    </source>
</evidence>
<dbReference type="NCBIfam" id="TIGR02290">
    <property type="entry name" value="M3_fam_3"/>
    <property type="match status" value="1"/>
</dbReference>
<dbReference type="EMBL" id="CP012661">
    <property type="protein sequence ID" value="AMY70113.1"/>
    <property type="molecule type" value="Genomic_DNA"/>
</dbReference>
<dbReference type="InterPro" id="IPR013647">
    <property type="entry name" value="OligopepF_N_dom"/>
</dbReference>
<dbReference type="SUPFAM" id="SSF55486">
    <property type="entry name" value="Metalloproteases ('zincins'), catalytic domain"/>
    <property type="match status" value="1"/>
</dbReference>
<dbReference type="OrthoDB" id="9766487at2"/>
<feature type="domain" description="Peptidase M3A/M3B catalytic" evidence="7">
    <location>
        <begin position="275"/>
        <end position="595"/>
    </location>
</feature>
<dbReference type="InterPro" id="IPR045090">
    <property type="entry name" value="Pept_M3A_M3B"/>
</dbReference>
<dbReference type="STRING" id="1335048.AKL17_2877"/>
<evidence type="ECO:0000256" key="3">
    <source>
        <dbReference type="ARBA" id="ARBA00022801"/>
    </source>
</evidence>
<dbReference type="Gene3D" id="1.10.1370.20">
    <property type="entry name" value="Oligoendopeptidase f, C-terminal domain"/>
    <property type="match status" value="1"/>
</dbReference>
<dbReference type="InterPro" id="IPR011977">
    <property type="entry name" value="Pept_M3B_clade3"/>
</dbReference>
<dbReference type="GO" id="GO:0006518">
    <property type="term" value="P:peptide metabolic process"/>
    <property type="evidence" value="ECO:0007669"/>
    <property type="project" value="TreeGrafter"/>
</dbReference>
<feature type="domain" description="Oligopeptidase F N-terminal" evidence="8">
    <location>
        <begin position="128"/>
        <end position="197"/>
    </location>
</feature>
<dbReference type="InterPro" id="IPR042088">
    <property type="entry name" value="OligoPept_F_C"/>
</dbReference>
<keyword evidence="5 6" id="KW-0482">Metalloprotease</keyword>
<keyword evidence="3 6" id="KW-0378">Hydrolase</keyword>
<dbReference type="PANTHER" id="PTHR11804:SF5">
    <property type="entry name" value="OLIGOENDOPEPTIDASE F"/>
    <property type="match status" value="1"/>
</dbReference>
<evidence type="ECO:0000313" key="10">
    <source>
        <dbReference type="Proteomes" id="UP000076128"/>
    </source>
</evidence>
<keyword evidence="4 6" id="KW-0862">Zinc</keyword>
<gene>
    <name evidence="9" type="ORF">AKL17_2877</name>
</gene>
<dbReference type="PANTHER" id="PTHR11804">
    <property type="entry name" value="PROTEASE M3 THIMET OLIGOPEPTIDASE-RELATED"/>
    <property type="match status" value="1"/>
</dbReference>
<keyword evidence="1 6" id="KW-0645">Protease</keyword>
<dbReference type="KEGG" id="daa:AKL17_2877"/>
<dbReference type="InterPro" id="IPR001567">
    <property type="entry name" value="Pept_M3A_M3B_dom"/>
</dbReference>
<evidence type="ECO:0000256" key="2">
    <source>
        <dbReference type="ARBA" id="ARBA00022723"/>
    </source>
</evidence>
<dbReference type="CDD" id="cd09610">
    <property type="entry name" value="M3B_PepF"/>
    <property type="match status" value="1"/>
</dbReference>
<keyword evidence="2 6" id="KW-0479">Metal-binding</keyword>
<proteinExistence type="inferred from homology"/>
<dbReference type="Pfam" id="PF01432">
    <property type="entry name" value="Peptidase_M3"/>
    <property type="match status" value="1"/>
</dbReference>
<comment type="cofactor">
    <cofactor evidence="6">
        <name>Zn(2+)</name>
        <dbReference type="ChEBI" id="CHEBI:29105"/>
    </cofactor>
    <text evidence="6">Binds 1 zinc ion.</text>
</comment>
<accession>A0A165SQE9</accession>
<dbReference type="GO" id="GO:0006508">
    <property type="term" value="P:proteolysis"/>
    <property type="evidence" value="ECO:0007669"/>
    <property type="project" value="UniProtKB-KW"/>
</dbReference>
<evidence type="ECO:0000259" key="8">
    <source>
        <dbReference type="Pfam" id="PF08439"/>
    </source>
</evidence>